<evidence type="ECO:0000313" key="3">
    <source>
        <dbReference type="EMBL" id="ACL11258.1"/>
    </source>
</evidence>
<accession>B8D577</accession>
<reference evidence="3 4" key="1">
    <citation type="journal article" date="2009" name="J. Bacteriol.">
        <title>Complete genome sequence of the anaerobic, protein-degrading hyperthermophilic crenarchaeon Desulfurococcus kamchatkensis.</title>
        <authorList>
            <person name="Ravin N.V."/>
            <person name="Mardanov A.V."/>
            <person name="Beletsky A.V."/>
            <person name="Kublanov I.V."/>
            <person name="Kolganova T.V."/>
            <person name="Lebedinsky A.V."/>
            <person name="Chernyh N.A."/>
            <person name="Bonch-Osmolovskaya E.A."/>
            <person name="Skryabin K.G."/>
        </authorList>
    </citation>
    <scope>NUCLEOTIDE SEQUENCE [LARGE SCALE GENOMIC DNA]</scope>
    <source>
        <strain evidence="4">DSM 18924 / JCM 16383 / VKM B-2413 / 1221n</strain>
    </source>
</reference>
<proteinExistence type="predicted"/>
<dbReference type="HOGENOM" id="CLU_100857_0_0_2"/>
<dbReference type="AlphaFoldDB" id="B8D577"/>
<sequence length="230" mass="26411">MPGLTVEKIDEYLGKPVNDPYGRRVGYIVGFYSDSDGNISSLEVSFNDFDFKQVEIERFRFENGNIILLPEWEYMATVLENRLERVKKRAAALEELNSRKEIPKHTYEEFKKKLEESLIKLKEDSKNVKEVLRKRMHEIEDMIVELEKTVTAVKVSYIGGEIPEKAYKASMDHLRRNLDILSSEKASVKNHLDRIEALENLPVDTAVKVSVAVETPSKSQQPIPVVVVES</sequence>
<evidence type="ECO:0000313" key="4">
    <source>
        <dbReference type="Proteomes" id="UP000006903"/>
    </source>
</evidence>
<evidence type="ECO:0000256" key="1">
    <source>
        <dbReference type="SAM" id="Coils"/>
    </source>
</evidence>
<feature type="coiled-coil region" evidence="1">
    <location>
        <begin position="76"/>
        <end position="201"/>
    </location>
</feature>
<organism evidence="3 4">
    <name type="scientific">Desulfurococcus amylolyticus (strain DSM 18924 / JCM 16383 / VKM B-2413 / 1221n)</name>
    <name type="common">Desulfurococcus kamchatkensis</name>
    <dbReference type="NCBI Taxonomy" id="490899"/>
    <lineage>
        <taxon>Archaea</taxon>
        <taxon>Thermoproteota</taxon>
        <taxon>Thermoprotei</taxon>
        <taxon>Desulfurococcales</taxon>
        <taxon>Desulfurococcaceae</taxon>
        <taxon>Desulfurococcus</taxon>
    </lineage>
</organism>
<dbReference type="Proteomes" id="UP000006903">
    <property type="component" value="Chromosome"/>
</dbReference>
<dbReference type="Pfam" id="PF18822">
    <property type="entry name" value="CdvA"/>
    <property type="match status" value="1"/>
</dbReference>
<dbReference type="RefSeq" id="WP_012608599.1">
    <property type="nucleotide sequence ID" value="NC_011766.1"/>
</dbReference>
<feature type="domain" description="CdvA-like coiled-coil" evidence="2">
    <location>
        <begin position="88"/>
        <end position="207"/>
    </location>
</feature>
<dbReference type="STRING" id="490899.DKAM_0932"/>
<dbReference type="KEGG" id="dka:DKAM_0932"/>
<dbReference type="EMBL" id="CP001140">
    <property type="protein sequence ID" value="ACL11258.1"/>
    <property type="molecule type" value="Genomic_DNA"/>
</dbReference>
<evidence type="ECO:0000259" key="2">
    <source>
        <dbReference type="Pfam" id="PF18822"/>
    </source>
</evidence>
<protein>
    <recommendedName>
        <fullName evidence="2">CdvA-like coiled-coil domain-containing protein</fullName>
    </recommendedName>
</protein>
<gene>
    <name evidence="3" type="ordered locus">DKAM_0932</name>
</gene>
<name>B8D577_DESA1</name>
<dbReference type="GeneID" id="7171061"/>
<dbReference type="eggNOG" id="arCOG04054">
    <property type="taxonomic scope" value="Archaea"/>
</dbReference>
<dbReference type="InterPro" id="IPR041461">
    <property type="entry name" value="CdvA_CC"/>
</dbReference>
<keyword evidence="1" id="KW-0175">Coiled coil</keyword>